<accession>A0ACC2L7A1</accession>
<reference evidence="1 2" key="1">
    <citation type="journal article" date="2022" name="Hortic Res">
        <title>A haplotype resolved chromosomal level avocado genome allows analysis of novel avocado genes.</title>
        <authorList>
            <person name="Nath O."/>
            <person name="Fletcher S.J."/>
            <person name="Hayward A."/>
            <person name="Shaw L.M."/>
            <person name="Masouleh A.K."/>
            <person name="Furtado A."/>
            <person name="Henry R.J."/>
            <person name="Mitter N."/>
        </authorList>
    </citation>
    <scope>NUCLEOTIDE SEQUENCE [LARGE SCALE GENOMIC DNA]</scope>
    <source>
        <strain evidence="2">cv. Hass</strain>
    </source>
</reference>
<dbReference type="EMBL" id="CM056815">
    <property type="protein sequence ID" value="KAJ8629281.1"/>
    <property type="molecule type" value="Genomic_DNA"/>
</dbReference>
<evidence type="ECO:0000313" key="2">
    <source>
        <dbReference type="Proteomes" id="UP001234297"/>
    </source>
</evidence>
<protein>
    <submittedName>
        <fullName evidence="1">Uncharacterized protein</fullName>
    </submittedName>
</protein>
<evidence type="ECO:0000313" key="1">
    <source>
        <dbReference type="EMBL" id="KAJ8629281.1"/>
    </source>
</evidence>
<name>A0ACC2L7A1_PERAE</name>
<keyword evidence="2" id="KW-1185">Reference proteome</keyword>
<proteinExistence type="predicted"/>
<gene>
    <name evidence="1" type="ORF">MRB53_022604</name>
</gene>
<organism evidence="1 2">
    <name type="scientific">Persea americana</name>
    <name type="common">Avocado</name>
    <dbReference type="NCBI Taxonomy" id="3435"/>
    <lineage>
        <taxon>Eukaryota</taxon>
        <taxon>Viridiplantae</taxon>
        <taxon>Streptophyta</taxon>
        <taxon>Embryophyta</taxon>
        <taxon>Tracheophyta</taxon>
        <taxon>Spermatophyta</taxon>
        <taxon>Magnoliopsida</taxon>
        <taxon>Magnoliidae</taxon>
        <taxon>Laurales</taxon>
        <taxon>Lauraceae</taxon>
        <taxon>Persea</taxon>
    </lineage>
</organism>
<sequence length="497" mass="54083">MRPILQLNLIFSFFLSATSVTFRCTTPATCQGMIGYVSPNTTTLSAIKDLFGLEEVYSLLAANSWPTSDSNRSIKAGSMVRIPFPCSCSSGTGISDRTPYYTVKMDDGLDYIARTIFREFVTYREIAAVNNIPDPDVIDVGQELWIPLPCSCDDVDGARVVHYGHAAAAGSSVGQIAEEFGTTEATLMTLNNGRILDPKDLQAGEVLDVPLKACNSFTVSSLLVPNGSYALTANNCVQCSCNLNDLGLKCTRAQGVQVTNWAQCPPTQCGNLSLGESVNLNTCWCTICDYAGYNERRILIVLTNQSMCTRRNADAGPKVNIKIIIGALSGASGLFLACIVFVFLIKRFGKRTNDSNNNVKAFSLRQCPTKNVKAFLQNYGSLAPKQFRYSELKRMTNSFKDKLGEGGYGDVFRGKLKDGRLVAVKVLNNSKGNGEEFINEVASIAEQVMNFPTSNAARRIGRGFRFVRETSVPVKVKIRLDSSSSVATNVMTATSEL</sequence>
<comment type="caution">
    <text evidence="1">The sequence shown here is derived from an EMBL/GenBank/DDBJ whole genome shotgun (WGS) entry which is preliminary data.</text>
</comment>
<dbReference type="Proteomes" id="UP001234297">
    <property type="component" value="Chromosome 7"/>
</dbReference>